<protein>
    <submittedName>
        <fullName evidence="3">RHS repeat-associated protein</fullName>
    </submittedName>
</protein>
<proteinExistence type="predicted"/>
<dbReference type="PANTHER" id="PTHR32305">
    <property type="match status" value="1"/>
</dbReference>
<dbReference type="Gene3D" id="2.180.10.10">
    <property type="entry name" value="RHS repeat-associated core"/>
    <property type="match status" value="1"/>
</dbReference>
<dbReference type="InterPro" id="IPR050708">
    <property type="entry name" value="T6SS_VgrG/RHS"/>
</dbReference>
<evidence type="ECO:0000313" key="3">
    <source>
        <dbReference type="EMBL" id="MDR6765323.1"/>
    </source>
</evidence>
<dbReference type="Pfam" id="PF03527">
    <property type="entry name" value="RHS"/>
    <property type="match status" value="1"/>
</dbReference>
<dbReference type="PANTHER" id="PTHR32305:SF15">
    <property type="entry name" value="PROTEIN RHSA-RELATED"/>
    <property type="match status" value="1"/>
</dbReference>
<comment type="caution">
    <text evidence="3">The sequence shown here is derived from an EMBL/GenBank/DDBJ whole genome shotgun (WGS) entry which is preliminary data.</text>
</comment>
<dbReference type="EMBL" id="JAVDTS010000001">
    <property type="protein sequence ID" value="MDR6835761.1"/>
    <property type="molecule type" value="Genomic_DNA"/>
</dbReference>
<dbReference type="AlphaFoldDB" id="A0AAJ2BQM4"/>
<dbReference type="RefSeq" id="WP_209816551.1">
    <property type="nucleotide sequence ID" value="NZ_JAVDTL010000001.1"/>
</dbReference>
<name>A0AAJ2BQM4_ACIDE</name>
<gene>
    <name evidence="3" type="ORF">J2W88_000581</name>
    <name evidence="4" type="ORF">J2W93_000582</name>
</gene>
<dbReference type="InterPro" id="IPR022385">
    <property type="entry name" value="Rhs_assc_core"/>
</dbReference>
<dbReference type="NCBIfam" id="TIGR01643">
    <property type="entry name" value="YD_repeat_2x"/>
    <property type="match status" value="1"/>
</dbReference>
<dbReference type="EMBL" id="JAVDTL010000001">
    <property type="protein sequence ID" value="MDR6765323.1"/>
    <property type="molecule type" value="Genomic_DNA"/>
</dbReference>
<feature type="compositionally biased region" description="Polar residues" evidence="1">
    <location>
        <begin position="129"/>
        <end position="153"/>
    </location>
</feature>
<dbReference type="Proteomes" id="UP001253458">
    <property type="component" value="Unassembled WGS sequence"/>
</dbReference>
<evidence type="ECO:0000313" key="4">
    <source>
        <dbReference type="EMBL" id="MDR6835761.1"/>
    </source>
</evidence>
<dbReference type="NCBIfam" id="TIGR03696">
    <property type="entry name" value="Rhs_assc_core"/>
    <property type="match status" value="1"/>
</dbReference>
<evidence type="ECO:0000256" key="1">
    <source>
        <dbReference type="SAM" id="MobiDB-lite"/>
    </source>
</evidence>
<dbReference type="Pfam" id="PF05593">
    <property type="entry name" value="RHS_repeat"/>
    <property type="match status" value="1"/>
</dbReference>
<evidence type="ECO:0000313" key="6">
    <source>
        <dbReference type="Proteomes" id="UP001253458"/>
    </source>
</evidence>
<dbReference type="Proteomes" id="UP001249076">
    <property type="component" value="Unassembled WGS sequence"/>
</dbReference>
<feature type="domain" description="RHS protein conserved region" evidence="2">
    <location>
        <begin position="193"/>
        <end position="230"/>
    </location>
</feature>
<dbReference type="InterPro" id="IPR006530">
    <property type="entry name" value="YD"/>
</dbReference>
<evidence type="ECO:0000259" key="2">
    <source>
        <dbReference type="Pfam" id="PF03527"/>
    </source>
</evidence>
<reference evidence="3 5" key="1">
    <citation type="submission" date="2023-07" db="EMBL/GenBank/DDBJ databases">
        <title>Sorghum-associated microbial communities from plants grown in Nebraska, USA.</title>
        <authorList>
            <person name="Schachtman D."/>
        </authorList>
    </citation>
    <scope>NUCLEOTIDE SEQUENCE</scope>
    <source>
        <strain evidence="4 5">BE105</strain>
        <strain evidence="3">BE69</strain>
    </source>
</reference>
<organism evidence="3 6">
    <name type="scientific">Acidovorax delafieldii</name>
    <name type="common">Pseudomonas delafieldii</name>
    <dbReference type="NCBI Taxonomy" id="47920"/>
    <lineage>
        <taxon>Bacteria</taxon>
        <taxon>Pseudomonadati</taxon>
        <taxon>Pseudomonadota</taxon>
        <taxon>Betaproteobacteria</taxon>
        <taxon>Burkholderiales</taxon>
        <taxon>Comamonadaceae</taxon>
        <taxon>Acidovorax</taxon>
    </lineage>
</organism>
<dbReference type="InterPro" id="IPR031325">
    <property type="entry name" value="RHS_repeat"/>
</dbReference>
<accession>A0AAJ2BQM4</accession>
<feature type="region of interest" description="Disordered" evidence="1">
    <location>
        <begin position="112"/>
        <end position="153"/>
    </location>
</feature>
<sequence length="310" mass="34720">MLQDKRYDYDGFGRLIRKRIGSHTEQHYRYDHQHRLTQVAVVRAGKDGQPQSQVFSYQYDALGRRIAKTDSFGTTHFTWDGMRLLQESRGVHTSTYVYEPDSYVPLAGMDADGERTEQGGLGTARDAQQPETSKTIAVSAGQTSAGGQKHPNYSQQPANDTLEASYWQALSSNGTAQSTGTDGPNGNAKLCEVYYFHTDQVGLPEELSNAQGQIIWQAQYKTWGSTVEERWEARRLHGAKVQGHTEGDIPQGDRQEQNLRFQGQYLDRETGLHYNTFRYYDADVGRFISPDPIGLEGGINLGIYSPNPIG</sequence>
<keyword evidence="5" id="KW-1185">Reference proteome</keyword>
<evidence type="ECO:0000313" key="5">
    <source>
        <dbReference type="Proteomes" id="UP001249076"/>
    </source>
</evidence>
<dbReference type="InterPro" id="IPR001826">
    <property type="entry name" value="RHS"/>
</dbReference>